<dbReference type="EMBL" id="JBBWWR010000003">
    <property type="protein sequence ID" value="KAK8969038.1"/>
    <property type="molecule type" value="Genomic_DNA"/>
</dbReference>
<dbReference type="Pfam" id="PF26522">
    <property type="entry name" value="ARM_6"/>
    <property type="match status" value="1"/>
</dbReference>
<evidence type="ECO:0000313" key="3">
    <source>
        <dbReference type="EMBL" id="KAK8969038.1"/>
    </source>
</evidence>
<dbReference type="InterPro" id="IPR044953">
    <property type="entry name" value="At1g04390-like"/>
</dbReference>
<dbReference type="SUPFAM" id="SSF48371">
    <property type="entry name" value="ARM repeat"/>
    <property type="match status" value="1"/>
</dbReference>
<protein>
    <submittedName>
        <fullName evidence="3">BTB/POZ domain-containing protein</fullName>
    </submittedName>
</protein>
<dbReference type="InterPro" id="IPR016024">
    <property type="entry name" value="ARM-type_fold"/>
</dbReference>
<dbReference type="InterPro" id="IPR059007">
    <property type="entry name" value="ARM_At1g04390"/>
</dbReference>
<feature type="domain" description="BTB" evidence="2">
    <location>
        <begin position="895"/>
        <end position="976"/>
    </location>
</feature>
<accession>A0ABR2N1K4</accession>
<dbReference type="InterPro" id="IPR000210">
    <property type="entry name" value="BTB/POZ_dom"/>
</dbReference>
<dbReference type="PROSITE" id="PS50097">
    <property type="entry name" value="BTB"/>
    <property type="match status" value="2"/>
</dbReference>
<dbReference type="Gene3D" id="3.30.710.10">
    <property type="entry name" value="Potassium Channel Kv1.1, Chain A"/>
    <property type="match status" value="2"/>
</dbReference>
<dbReference type="PANTHER" id="PTHR35918:SF1">
    <property type="entry name" value="BTB DOMAIN-CONTAINING PROTEIN"/>
    <property type="match status" value="1"/>
</dbReference>
<dbReference type="Proteomes" id="UP001412067">
    <property type="component" value="Unassembled WGS sequence"/>
</dbReference>
<reference evidence="3 4" key="1">
    <citation type="journal article" date="2022" name="Nat. Plants">
        <title>Genomes of leafy and leafless Platanthera orchids illuminate the evolution of mycoheterotrophy.</title>
        <authorList>
            <person name="Li M.H."/>
            <person name="Liu K.W."/>
            <person name="Li Z."/>
            <person name="Lu H.C."/>
            <person name="Ye Q.L."/>
            <person name="Zhang D."/>
            <person name="Wang J.Y."/>
            <person name="Li Y.F."/>
            <person name="Zhong Z.M."/>
            <person name="Liu X."/>
            <person name="Yu X."/>
            <person name="Liu D.K."/>
            <person name="Tu X.D."/>
            <person name="Liu B."/>
            <person name="Hao Y."/>
            <person name="Liao X.Y."/>
            <person name="Jiang Y.T."/>
            <person name="Sun W.H."/>
            <person name="Chen J."/>
            <person name="Chen Y.Q."/>
            <person name="Ai Y."/>
            <person name="Zhai J.W."/>
            <person name="Wu S.S."/>
            <person name="Zhou Z."/>
            <person name="Hsiao Y.Y."/>
            <person name="Wu W.L."/>
            <person name="Chen Y.Y."/>
            <person name="Lin Y.F."/>
            <person name="Hsu J.L."/>
            <person name="Li C.Y."/>
            <person name="Wang Z.W."/>
            <person name="Zhao X."/>
            <person name="Zhong W.Y."/>
            <person name="Ma X.K."/>
            <person name="Ma L."/>
            <person name="Huang J."/>
            <person name="Chen G.Z."/>
            <person name="Huang M.Z."/>
            <person name="Huang L."/>
            <person name="Peng D.H."/>
            <person name="Luo Y.B."/>
            <person name="Zou S.Q."/>
            <person name="Chen S.P."/>
            <person name="Lan S."/>
            <person name="Tsai W.C."/>
            <person name="Van de Peer Y."/>
            <person name="Liu Z.J."/>
        </authorList>
    </citation>
    <scope>NUCLEOTIDE SEQUENCE [LARGE SCALE GENOMIC DNA]</scope>
    <source>
        <strain evidence="3">Lor288</strain>
    </source>
</reference>
<gene>
    <name evidence="3" type="ORF">KSP40_PGU015118</name>
</gene>
<dbReference type="Pfam" id="PF00651">
    <property type="entry name" value="BTB"/>
    <property type="match status" value="1"/>
</dbReference>
<evidence type="ECO:0000259" key="2">
    <source>
        <dbReference type="PROSITE" id="PS50097"/>
    </source>
</evidence>
<dbReference type="InterPro" id="IPR011333">
    <property type="entry name" value="SKP1/BTB/POZ_sf"/>
</dbReference>
<dbReference type="PANTHER" id="PTHR35918">
    <property type="entry name" value="OS06G0674800 PROTEIN"/>
    <property type="match status" value="1"/>
</dbReference>
<organism evidence="3 4">
    <name type="scientific">Platanthera guangdongensis</name>
    <dbReference type="NCBI Taxonomy" id="2320717"/>
    <lineage>
        <taxon>Eukaryota</taxon>
        <taxon>Viridiplantae</taxon>
        <taxon>Streptophyta</taxon>
        <taxon>Embryophyta</taxon>
        <taxon>Tracheophyta</taxon>
        <taxon>Spermatophyta</taxon>
        <taxon>Magnoliopsida</taxon>
        <taxon>Liliopsida</taxon>
        <taxon>Asparagales</taxon>
        <taxon>Orchidaceae</taxon>
        <taxon>Orchidoideae</taxon>
        <taxon>Orchideae</taxon>
        <taxon>Orchidinae</taxon>
        <taxon>Platanthera</taxon>
    </lineage>
</organism>
<proteinExistence type="predicted"/>
<keyword evidence="4" id="KW-1185">Reference proteome</keyword>
<evidence type="ECO:0000313" key="4">
    <source>
        <dbReference type="Proteomes" id="UP001412067"/>
    </source>
</evidence>
<dbReference type="CDD" id="cd18186">
    <property type="entry name" value="BTB_POZ_ZBTB_KLHL-like"/>
    <property type="match status" value="2"/>
</dbReference>
<dbReference type="SUPFAM" id="SSF54695">
    <property type="entry name" value="POZ domain"/>
    <property type="match status" value="2"/>
</dbReference>
<name>A0ABR2N1K4_9ASPA</name>
<sequence length="1092" mass="122431">MVSCWWLWGNGDGRLLVAVGKWRWPTVSGCGEMEMADCWCLWGNKDGRLLVVRVRDKGGGLLLEVGRGIECPSFAFGVLALTPAIRSKKLGIKLGQKLLTYVVLILYRLFLDGNDKKWECADAEIQWYALRTMVSFIQCMSSAPLQHPLIKVSIADMLVALEGILQSENQRILSLAIDVVMKLVSSLGSSIRQYHMIKVVFALSRLLSLSHSRFTILSVIALNHILMNLGCTRSEAYVEVWRALGNPNTVGCISLAIQNYAVGISSSSEYFTQMTSLLKLVLWKWPPCRYYVWSNSTLIVRIMCVCLSALNFLFIETSYIVSALCGNGALKLLENEELFSKIVWALESSRAYNVRLEALKLCQQLLRSQEGCSKLTNFYCESIVQGMVAALSGWRSSGSRKVPPDQISLVKEACQCALITRWAGLHHSYFWKLEVDSILLDVLVGDTSTIFEKQIIFQPVDIIAEISNTNIEIRPYIWSILGWLAAHCAEDFLPIKGKSGCLDVLIKVSCSVASQLWNKGKTNMLSNFCEVESVSRAVLLMVFSPCKYISLQARTCMSEVARSSSVEYLEKLLDSLTLIFGGDVSPVSYSPHTLIGLMSLACYSTLPLYQEFIVLKKGTDLLVSIINRCLKSEMRVNRSIVASHLHGVSDGKLCCWSSIENWEGGDLILFYSLQILSQLMPFSNFICDYPKIDSRDLVTSNTSGGLGGSLFESLSSILENNISPGIRLYAQHVFGFFGLYGFPSKLGRRMELALAENELADLQFLLSDGMRLRAHGAILLAGCPYLLPAEDSCMKKNMLDGGYLKEKSHRGTVSRHEVKLSDRVDSFAFAKILEYNYTGFTVIEDKDVKPVRILAKRCGLNSFSYMLNRKLPEWGSSVLNCNFSGLLEGLIDRFMDVILEVNRITGETWTCPICVLTSPHIHAHKIILWSNCWFLRALFQSGMSESYSEIIKVPIGFEALTKLVMWFYTGELPRINLDCYWNNMSTNEQAHELEAYLELSSLAKFWLLDEVEEDSSNVVLSCLKSNHNLSMEIINLALGLHQPRIVEAAVANIAPLYPKMRDSGDLENFTEEAADLLRSEYVRLSQNGFLNH</sequence>
<comment type="caution">
    <text evidence="3">The sequence shown here is derived from an EMBL/GenBank/DDBJ whole genome shotgun (WGS) entry which is preliminary data.</text>
</comment>
<comment type="pathway">
    <text evidence="1">Protein modification; protein ubiquitination.</text>
</comment>
<feature type="domain" description="BTB" evidence="2">
    <location>
        <begin position="760"/>
        <end position="845"/>
    </location>
</feature>
<evidence type="ECO:0000256" key="1">
    <source>
        <dbReference type="ARBA" id="ARBA00004906"/>
    </source>
</evidence>